<dbReference type="AlphaFoldDB" id="A0A316V7Z7"/>
<organism evidence="1 2">
    <name type="scientific">Meira miltonrushii</name>
    <dbReference type="NCBI Taxonomy" id="1280837"/>
    <lineage>
        <taxon>Eukaryota</taxon>
        <taxon>Fungi</taxon>
        <taxon>Dikarya</taxon>
        <taxon>Basidiomycota</taxon>
        <taxon>Ustilaginomycotina</taxon>
        <taxon>Exobasidiomycetes</taxon>
        <taxon>Exobasidiales</taxon>
        <taxon>Brachybasidiaceae</taxon>
        <taxon>Meira</taxon>
    </lineage>
</organism>
<reference evidence="1 2" key="1">
    <citation type="journal article" date="2018" name="Mol. Biol. Evol.">
        <title>Broad Genomic Sampling Reveals a Smut Pathogenic Ancestry of the Fungal Clade Ustilaginomycotina.</title>
        <authorList>
            <person name="Kijpornyongpan T."/>
            <person name="Mondo S.J."/>
            <person name="Barry K."/>
            <person name="Sandor L."/>
            <person name="Lee J."/>
            <person name="Lipzen A."/>
            <person name="Pangilinan J."/>
            <person name="LaButti K."/>
            <person name="Hainaut M."/>
            <person name="Henrissat B."/>
            <person name="Grigoriev I.V."/>
            <person name="Spatafora J.W."/>
            <person name="Aime M.C."/>
        </authorList>
    </citation>
    <scope>NUCLEOTIDE SEQUENCE [LARGE SCALE GENOMIC DNA]</scope>
    <source>
        <strain evidence="1 2">MCA 3882</strain>
    </source>
</reference>
<dbReference type="InParanoid" id="A0A316V7Z7"/>
<dbReference type="OrthoDB" id="4843387at2759"/>
<protein>
    <submittedName>
        <fullName evidence="1">Uncharacterized protein</fullName>
    </submittedName>
</protein>
<proteinExistence type="predicted"/>
<evidence type="ECO:0000313" key="1">
    <source>
        <dbReference type="EMBL" id="PWN33646.1"/>
    </source>
</evidence>
<accession>A0A316V7Z7</accession>
<name>A0A316V7Z7_9BASI</name>
<evidence type="ECO:0000313" key="2">
    <source>
        <dbReference type="Proteomes" id="UP000245771"/>
    </source>
</evidence>
<dbReference type="RefSeq" id="XP_025353948.1">
    <property type="nucleotide sequence ID" value="XM_025500992.1"/>
</dbReference>
<dbReference type="GeneID" id="37022773"/>
<gene>
    <name evidence="1" type="ORF">FA14DRAFT_180283</name>
</gene>
<dbReference type="SUPFAM" id="SSF46689">
    <property type="entry name" value="Homeodomain-like"/>
    <property type="match status" value="1"/>
</dbReference>
<keyword evidence="2" id="KW-1185">Reference proteome</keyword>
<dbReference type="InterPro" id="IPR009057">
    <property type="entry name" value="Homeodomain-like_sf"/>
</dbReference>
<dbReference type="Proteomes" id="UP000245771">
    <property type="component" value="Unassembled WGS sequence"/>
</dbReference>
<dbReference type="EMBL" id="KZ819604">
    <property type="protein sequence ID" value="PWN33646.1"/>
    <property type="molecule type" value="Genomic_DNA"/>
</dbReference>
<sequence>MGRGAETDIDLKAKIITQVTIDNGKYLNAAKKFGVTPSRVRSVWRAYQKTGSIFPAERSGRPLERTARSDRALIKLAKKNRTLSANQLSKLFIQENKGIKGYGRKNVEEILHGAGFKFTVCSKSFVQALQSK</sequence>